<dbReference type="Pfam" id="PF13534">
    <property type="entry name" value="Fer4_17"/>
    <property type="match status" value="1"/>
</dbReference>
<dbReference type="PANTHER" id="PTHR43255:SF1">
    <property type="entry name" value="IRON-SULFUR-BINDING OXIDOREDUCTASE FADF-RELATED"/>
    <property type="match status" value="1"/>
</dbReference>
<evidence type="ECO:0000256" key="5">
    <source>
        <dbReference type="ARBA" id="ARBA00023014"/>
    </source>
</evidence>
<keyword evidence="9" id="KW-1185">Reference proteome</keyword>
<gene>
    <name evidence="8" type="ordered locus">Despr_1635</name>
</gene>
<dbReference type="KEGG" id="dpr:Despr_1635"/>
<keyword evidence="4" id="KW-0408">Iron</keyword>
<dbReference type="SUPFAM" id="SSF51971">
    <property type="entry name" value="Nucleotide-binding domain"/>
    <property type="match status" value="1"/>
</dbReference>
<evidence type="ECO:0000256" key="2">
    <source>
        <dbReference type="ARBA" id="ARBA00022723"/>
    </source>
</evidence>
<evidence type="ECO:0000259" key="6">
    <source>
        <dbReference type="Pfam" id="PF02754"/>
    </source>
</evidence>
<dbReference type="InterPro" id="IPR004017">
    <property type="entry name" value="Cys_rich_dom"/>
</dbReference>
<dbReference type="Gene3D" id="3.50.50.60">
    <property type="entry name" value="FAD/NAD(P)-binding domain"/>
    <property type="match status" value="1"/>
</dbReference>
<dbReference type="InterPro" id="IPR036188">
    <property type="entry name" value="FAD/NAD-bd_sf"/>
</dbReference>
<accession>A0A7U4DP96</accession>
<keyword evidence="5" id="KW-0411">Iron-sulfur</keyword>
<evidence type="ECO:0000256" key="3">
    <source>
        <dbReference type="ARBA" id="ARBA00023002"/>
    </source>
</evidence>
<dbReference type="InterPro" id="IPR051460">
    <property type="entry name" value="HdrC_iron-sulfur_subunit"/>
</dbReference>
<feature type="domain" description="Cysteine-rich" evidence="6">
    <location>
        <begin position="541"/>
        <end position="608"/>
    </location>
</feature>
<organism evidence="8 9">
    <name type="scientific">Desulfobulbus propionicus (strain ATCC 33891 / DSM 2032 / VKM B-1956 / 1pr3)</name>
    <dbReference type="NCBI Taxonomy" id="577650"/>
    <lineage>
        <taxon>Bacteria</taxon>
        <taxon>Pseudomonadati</taxon>
        <taxon>Thermodesulfobacteriota</taxon>
        <taxon>Desulfobulbia</taxon>
        <taxon>Desulfobulbales</taxon>
        <taxon>Desulfobulbaceae</taxon>
        <taxon>Desulfobulbus</taxon>
    </lineage>
</organism>
<sequence>MDQPQLRELESRCIQEEQPFCTAACPIHVDVRAFMACLANGNVRDARKILDRTMPFPEIVGRLCDQPCRPFCKRGEIGDPLAIGRLEQYCVSTTQTMVKLPKLPAKQGAVTIIGAGLSGMTAALDLMRKGRATTLITGSATLGGSLCRLPESTLPNDALAQAAATLAGYGVVLRTATSLDPQAIEALIGHADAVYFDWDDVDPALLPLPQGVPDPLTLALGRDGCFAGGGTEAGNPFSVIQQVENGRRAALSIERFLQKVSLTAQRDKEGSCTTRMVTVTTGHASLAAIVPANPDSGYTAAEARAEASRCIRCECMECVKQCVYLRQYNEYPKTLVRKMYNNQAIVQGTRNANRMINACSLCGQCTVICPNDFPVAEVCRAARQDMVDSNHMPPSPHDFALEDMRFSQSEYCRLSRHQPGTNASRHLFYPGCQLAGSAPETVKKTYDLLASLLEGGVGLMLDCCGIPAHWAGQRQVFQQTLHHFKTEIERLGRPRVIVACSSCLSVFKEFTADIETISLWEVLDGLELPTDLPATPTAPLALHDPCTARRQQAMRASVRSLCAKLGLPIVEHAYNGELADCCGYGGLMQFADQQLGRKAALVKAERSEQCGLAYCAMCRDNLAAAGRPVAHLLDYLFAASDGSDPLGRANPGFSLRHENRVRLKEQLLTDLWGETAASRPEHTALSLLVSPEVMDRLNSRHILEDEARKVIHHAEATGRYLINPANQHRLACLKPVRVTYWIEYEPTAAGYILHNGYSHRMHLPQETP</sequence>
<dbReference type="NCBIfam" id="NF045663">
    <property type="entry name" value="diclust_near_Sec"/>
    <property type="match status" value="1"/>
</dbReference>
<reference evidence="8 9" key="1">
    <citation type="journal article" date="2011" name="Stand. Genomic Sci.">
        <title>Complete genome sequence of Desulfobulbus propionicus type strain (1pr3).</title>
        <authorList>
            <person name="Pagani I."/>
            <person name="Lapidus A."/>
            <person name="Nolan M."/>
            <person name="Lucas S."/>
            <person name="Hammon N."/>
            <person name="Deshpande S."/>
            <person name="Cheng J.F."/>
            <person name="Chertkov O."/>
            <person name="Davenport K."/>
            <person name="Tapia R."/>
            <person name="Han C."/>
            <person name="Goodwin L."/>
            <person name="Pitluck S."/>
            <person name="Liolios K."/>
            <person name="Mavromatis K."/>
            <person name="Ivanova N."/>
            <person name="Mikhailova N."/>
            <person name="Pati A."/>
            <person name="Chen A."/>
            <person name="Palaniappan K."/>
            <person name="Land M."/>
            <person name="Hauser L."/>
            <person name="Chang Y.J."/>
            <person name="Jeffries C.D."/>
            <person name="Detter J.C."/>
            <person name="Brambilla E."/>
            <person name="Kannan K.P."/>
            <person name="Djao O.D."/>
            <person name="Rohde M."/>
            <person name="Pukall R."/>
            <person name="Spring S."/>
            <person name="Goker M."/>
            <person name="Sikorski J."/>
            <person name="Woyke T."/>
            <person name="Bristow J."/>
            <person name="Eisen J.A."/>
            <person name="Markowitz V."/>
            <person name="Hugenholtz P."/>
            <person name="Kyrpides N.C."/>
            <person name="Klenk H.P."/>
        </authorList>
    </citation>
    <scope>NUCLEOTIDE SEQUENCE [LARGE SCALE GENOMIC DNA]</scope>
    <source>
        <strain evidence="9">ATCC 33891 / DSM 2032 / 1pr3</strain>
    </source>
</reference>
<dbReference type="AlphaFoldDB" id="A0A7U4DP96"/>
<name>A0A7U4DP96_DESPD</name>
<dbReference type="PANTHER" id="PTHR43255">
    <property type="entry name" value="IRON-SULFUR-BINDING OXIDOREDUCTASE FADF-RELATED-RELATED"/>
    <property type="match status" value="1"/>
</dbReference>
<evidence type="ECO:0000259" key="7">
    <source>
        <dbReference type="Pfam" id="PF14691"/>
    </source>
</evidence>
<dbReference type="GO" id="GO:0046872">
    <property type="term" value="F:metal ion binding"/>
    <property type="evidence" value="ECO:0007669"/>
    <property type="project" value="UniProtKB-KW"/>
</dbReference>
<dbReference type="RefSeq" id="WP_015724328.1">
    <property type="nucleotide sequence ID" value="NC_014972.1"/>
</dbReference>
<evidence type="ECO:0000313" key="9">
    <source>
        <dbReference type="Proteomes" id="UP000006365"/>
    </source>
</evidence>
<dbReference type="GO" id="GO:0016491">
    <property type="term" value="F:oxidoreductase activity"/>
    <property type="evidence" value="ECO:0007669"/>
    <property type="project" value="UniProtKB-KW"/>
</dbReference>
<keyword evidence="2" id="KW-0479">Metal-binding</keyword>
<dbReference type="GO" id="GO:0051539">
    <property type="term" value="F:4 iron, 4 sulfur cluster binding"/>
    <property type="evidence" value="ECO:0007669"/>
    <property type="project" value="UniProtKB-KW"/>
</dbReference>
<proteinExistence type="predicted"/>
<feature type="domain" description="Cysteine-rich" evidence="6">
    <location>
        <begin position="427"/>
        <end position="507"/>
    </location>
</feature>
<evidence type="ECO:0000313" key="8">
    <source>
        <dbReference type="EMBL" id="ADW17787.1"/>
    </source>
</evidence>
<dbReference type="PROSITE" id="PS00198">
    <property type="entry name" value="4FE4S_FER_1"/>
    <property type="match status" value="1"/>
</dbReference>
<dbReference type="EMBL" id="CP002364">
    <property type="protein sequence ID" value="ADW17787.1"/>
    <property type="molecule type" value="Genomic_DNA"/>
</dbReference>
<dbReference type="Pfam" id="PF14691">
    <property type="entry name" value="Fer4_20"/>
    <property type="match status" value="1"/>
</dbReference>
<evidence type="ECO:0000256" key="4">
    <source>
        <dbReference type="ARBA" id="ARBA00023004"/>
    </source>
</evidence>
<protein>
    <submittedName>
        <fullName evidence="8">FAD dependent oxidoreductase</fullName>
    </submittedName>
</protein>
<dbReference type="InterPro" id="IPR009051">
    <property type="entry name" value="Helical_ferredxn"/>
</dbReference>
<dbReference type="Pfam" id="PF02754">
    <property type="entry name" value="CCG"/>
    <property type="match status" value="2"/>
</dbReference>
<dbReference type="SUPFAM" id="SSF46548">
    <property type="entry name" value="alpha-helical ferredoxin"/>
    <property type="match status" value="2"/>
</dbReference>
<keyword evidence="1" id="KW-0004">4Fe-4S</keyword>
<evidence type="ECO:0000256" key="1">
    <source>
        <dbReference type="ARBA" id="ARBA00022485"/>
    </source>
</evidence>
<dbReference type="Gene3D" id="1.10.1060.10">
    <property type="entry name" value="Alpha-helical ferredoxin"/>
    <property type="match status" value="2"/>
</dbReference>
<dbReference type="InterPro" id="IPR028261">
    <property type="entry name" value="DPD_II"/>
</dbReference>
<feature type="domain" description="Dihydroprymidine dehydrogenase" evidence="7">
    <location>
        <begin position="10"/>
        <end position="96"/>
    </location>
</feature>
<dbReference type="GO" id="GO:0005886">
    <property type="term" value="C:plasma membrane"/>
    <property type="evidence" value="ECO:0007669"/>
    <property type="project" value="TreeGrafter"/>
</dbReference>
<dbReference type="InterPro" id="IPR017900">
    <property type="entry name" value="4Fe4S_Fe_S_CS"/>
</dbReference>
<dbReference type="Proteomes" id="UP000006365">
    <property type="component" value="Chromosome"/>
</dbReference>
<keyword evidence="3" id="KW-0560">Oxidoreductase</keyword>